<dbReference type="SUPFAM" id="SSF52402">
    <property type="entry name" value="Adenine nucleotide alpha hydrolases-like"/>
    <property type="match status" value="1"/>
</dbReference>
<dbReference type="Pfam" id="PF01012">
    <property type="entry name" value="ETF"/>
    <property type="match status" value="1"/>
</dbReference>
<dbReference type="PIRSF" id="PIRSF000089">
    <property type="entry name" value="Electra_flavoP_a"/>
    <property type="match status" value="1"/>
</dbReference>
<gene>
    <name evidence="4" type="ORF">J2Z34_001958</name>
</gene>
<dbReference type="InterPro" id="IPR014730">
    <property type="entry name" value="ETF_a/b_N"/>
</dbReference>
<dbReference type="EMBL" id="JAGGKC010000015">
    <property type="protein sequence ID" value="MBP1919469.1"/>
    <property type="molecule type" value="Genomic_DNA"/>
</dbReference>
<evidence type="ECO:0000313" key="4">
    <source>
        <dbReference type="EMBL" id="MBP1919469.1"/>
    </source>
</evidence>
<dbReference type="SMART" id="SM00893">
    <property type="entry name" value="ETF"/>
    <property type="match status" value="1"/>
</dbReference>
<feature type="domain" description="Electron transfer flavoprotein alpha/beta-subunit N-terminal" evidence="3">
    <location>
        <begin position="7"/>
        <end position="188"/>
    </location>
</feature>
<keyword evidence="5" id="KW-1185">Reference proteome</keyword>
<accession>A0ABS4G4J4</accession>
<dbReference type="PANTHER" id="PTHR43153:SF1">
    <property type="entry name" value="ELECTRON TRANSFER FLAVOPROTEIN SUBUNIT ALPHA, MITOCHONDRIAL"/>
    <property type="match status" value="1"/>
</dbReference>
<dbReference type="Proteomes" id="UP001519271">
    <property type="component" value="Unassembled WGS sequence"/>
</dbReference>
<dbReference type="Gene3D" id="3.40.50.1220">
    <property type="entry name" value="TPP-binding domain"/>
    <property type="match status" value="1"/>
</dbReference>
<dbReference type="PANTHER" id="PTHR43153">
    <property type="entry name" value="ELECTRON TRANSFER FLAVOPROTEIN ALPHA"/>
    <property type="match status" value="1"/>
</dbReference>
<dbReference type="InterPro" id="IPR014731">
    <property type="entry name" value="ETF_asu_C"/>
</dbReference>
<dbReference type="CDD" id="cd01715">
    <property type="entry name" value="ETF_alpha"/>
    <property type="match status" value="1"/>
</dbReference>
<evidence type="ECO:0000256" key="2">
    <source>
        <dbReference type="ARBA" id="ARBA00022630"/>
    </source>
</evidence>
<comment type="similarity">
    <text evidence="1">Belongs to the ETF alpha-subunit/FixB family.</text>
</comment>
<dbReference type="SUPFAM" id="SSF52467">
    <property type="entry name" value="DHS-like NAD/FAD-binding domain"/>
    <property type="match status" value="1"/>
</dbReference>
<keyword evidence="2" id="KW-0285">Flavoprotein</keyword>
<reference evidence="4 5" key="1">
    <citation type="submission" date="2021-03" db="EMBL/GenBank/DDBJ databases">
        <title>Genomic Encyclopedia of Type Strains, Phase IV (KMG-IV): sequencing the most valuable type-strain genomes for metagenomic binning, comparative biology and taxonomic classification.</title>
        <authorList>
            <person name="Goeker M."/>
        </authorList>
    </citation>
    <scope>NUCLEOTIDE SEQUENCE [LARGE SCALE GENOMIC DNA]</scope>
    <source>
        <strain evidence="4 5">DSM 6139</strain>
    </source>
</reference>
<dbReference type="Pfam" id="PF00766">
    <property type="entry name" value="ETF_alpha"/>
    <property type="match status" value="1"/>
</dbReference>
<sequence length="346" mass="37186">MMESKGVLVFAEQKNGKLHKVSFELLGVGRKIAEKLGSELYAAVLGPFGMSCAELIERGADKVFVVEDESAFSLPDEYVFAENLIRLTEEIRPEVFLIGATSLGRSVAPRVAAGLRTGLTADCTDLDVDEDGHLVQIRPAFSENILAQILSDSMPQMATVRYKEFDEAERVPGRTGEIIRLKECGSKNPSLEFIKELESSGFDISSAEVVVSGGSGLRSPEDFRMLEELAVLLGGSVGSSRPMVEAGFIPREHQVGYSGNRVKPKVYIACGISGAPQHLAGMMDSEVIIAINSDPSAPIFNVADYGIVGDIYEIIPQLIERIKKEKAASSSSDAVASILSNGGNNK</sequence>
<dbReference type="InterPro" id="IPR014729">
    <property type="entry name" value="Rossmann-like_a/b/a_fold"/>
</dbReference>
<organism evidence="4 5">
    <name type="scientific">Youngiibacter multivorans</name>
    <dbReference type="NCBI Taxonomy" id="937251"/>
    <lineage>
        <taxon>Bacteria</taxon>
        <taxon>Bacillati</taxon>
        <taxon>Bacillota</taxon>
        <taxon>Clostridia</taxon>
        <taxon>Eubacteriales</taxon>
        <taxon>Clostridiaceae</taxon>
        <taxon>Youngiibacter</taxon>
    </lineage>
</organism>
<dbReference type="Gene3D" id="3.40.50.620">
    <property type="entry name" value="HUPs"/>
    <property type="match status" value="1"/>
</dbReference>
<evidence type="ECO:0000313" key="5">
    <source>
        <dbReference type="Proteomes" id="UP001519271"/>
    </source>
</evidence>
<comment type="caution">
    <text evidence="4">The sequence shown here is derived from an EMBL/GenBank/DDBJ whole genome shotgun (WGS) entry which is preliminary data.</text>
</comment>
<protein>
    <submittedName>
        <fullName evidence="4">Electron transfer flavoprotein alpha subunit</fullName>
    </submittedName>
</protein>
<proteinExistence type="inferred from homology"/>
<dbReference type="InterPro" id="IPR029035">
    <property type="entry name" value="DHS-like_NAD/FAD-binding_dom"/>
</dbReference>
<dbReference type="InterPro" id="IPR001308">
    <property type="entry name" value="ETF_a/FixB"/>
</dbReference>
<name>A0ABS4G4J4_9CLOT</name>
<evidence type="ECO:0000259" key="3">
    <source>
        <dbReference type="SMART" id="SM00893"/>
    </source>
</evidence>
<evidence type="ECO:0000256" key="1">
    <source>
        <dbReference type="ARBA" id="ARBA00005817"/>
    </source>
</evidence>
<dbReference type="InterPro" id="IPR033947">
    <property type="entry name" value="ETF_alpha_N"/>
</dbReference>